<dbReference type="InterPro" id="IPR040165">
    <property type="entry name" value="Diminuto-like"/>
</dbReference>
<evidence type="ECO:0000256" key="1">
    <source>
        <dbReference type="ARBA" id="ARBA00004167"/>
    </source>
</evidence>
<dbReference type="GeneID" id="81369531"/>
<protein>
    <recommendedName>
        <fullName evidence="2">Delta(24)-sterol reductase</fullName>
        <ecNumber evidence="2">1.3.1.72</ecNumber>
    </recommendedName>
</protein>
<dbReference type="AlphaFoldDB" id="A0A9X0BAF9"/>
<keyword evidence="6" id="KW-0472">Membrane</keyword>
<evidence type="ECO:0000256" key="5">
    <source>
        <dbReference type="ARBA" id="ARBA00023002"/>
    </source>
</evidence>
<dbReference type="GO" id="GO:0005737">
    <property type="term" value="C:cytoplasm"/>
    <property type="evidence" value="ECO:0007669"/>
    <property type="project" value="TreeGrafter"/>
</dbReference>
<organism evidence="8 9">
    <name type="scientific">Penicillium cosmopolitanum</name>
    <dbReference type="NCBI Taxonomy" id="1131564"/>
    <lineage>
        <taxon>Eukaryota</taxon>
        <taxon>Fungi</taxon>
        <taxon>Dikarya</taxon>
        <taxon>Ascomycota</taxon>
        <taxon>Pezizomycotina</taxon>
        <taxon>Eurotiomycetes</taxon>
        <taxon>Eurotiomycetidae</taxon>
        <taxon>Eurotiales</taxon>
        <taxon>Aspergillaceae</taxon>
        <taxon>Penicillium</taxon>
    </lineage>
</organism>
<reference evidence="8" key="2">
    <citation type="journal article" date="2023" name="IMA Fungus">
        <title>Comparative genomic study of the Penicillium genus elucidates a diverse pangenome and 15 lateral gene transfer events.</title>
        <authorList>
            <person name="Petersen C."/>
            <person name="Sorensen T."/>
            <person name="Nielsen M.R."/>
            <person name="Sondergaard T.E."/>
            <person name="Sorensen J.L."/>
            <person name="Fitzpatrick D.A."/>
            <person name="Frisvad J.C."/>
            <person name="Nielsen K.L."/>
        </authorList>
    </citation>
    <scope>NUCLEOTIDE SEQUENCE</scope>
    <source>
        <strain evidence="8">IBT 29677</strain>
    </source>
</reference>
<keyword evidence="9" id="KW-1185">Reference proteome</keyword>
<dbReference type="InterPro" id="IPR016166">
    <property type="entry name" value="FAD-bd_PCMH"/>
</dbReference>
<dbReference type="EMBL" id="JAPZBU010000006">
    <property type="protein sequence ID" value="KAJ5397801.1"/>
    <property type="molecule type" value="Genomic_DNA"/>
</dbReference>
<proteinExistence type="predicted"/>
<dbReference type="Pfam" id="PF01565">
    <property type="entry name" value="FAD_binding_4"/>
    <property type="match status" value="1"/>
</dbReference>
<name>A0A9X0BAF9_9EURO</name>
<sequence>MTMDIHRAKVDRVATRVREFYERKQSYRIYHGSTNCTRESTKTADNTVNISFLNEVLAIDPVKQTMLVEPNVAMDQLVAATLPSGLIPPVVMEFPGITARGGFTGTSGESSSFRHGFFDRTVSRVEMVLGNGEVIECSPTEHADLFYGAAASFGCLAITTLLEIRLIPAKAYVQMTYLPTTKGVSGAITIMEECINDPTCDYLDGILYDKNHAVVCSGRLTDSPGPENAVQTFTRPKDPWFYMHVQEQAEAKQKEAIEYIPLVDYLFRYDRGGFWVGKYAFEYFGIPQNSFTRWLLDGISHTRVMYHAVHKSGLFKEYTIQDIAVPYSAASDLVDYLDDSFRRYPVWMCPLRQTTKDANGQIIHGLLADQLSSDDTRDQPEMMLSLGVWGPGPGSGEEFEQFNRELEHRVGIMGGQKWLYGRTYYSAAEFVSNYSVSNLEALRDRYHATHLPTLYDRVKVRPAAFNDREKGLLIFDKWPFPAAYGLLHTFLSREYLLAPSKSSTVSNPKIMLFILMLSTAAWFGL</sequence>
<keyword evidence="5" id="KW-0560">Oxidoreductase</keyword>
<dbReference type="PANTHER" id="PTHR10801">
    <property type="entry name" value="24-DEHYDROCHOLESTEROL REDUCTASE"/>
    <property type="match status" value="1"/>
</dbReference>
<evidence type="ECO:0000313" key="9">
    <source>
        <dbReference type="Proteomes" id="UP001147747"/>
    </source>
</evidence>
<accession>A0A9X0BAF9</accession>
<dbReference type="Gene3D" id="3.30.465.10">
    <property type="match status" value="1"/>
</dbReference>
<dbReference type="OrthoDB" id="415825at2759"/>
<dbReference type="GO" id="GO:0050614">
    <property type="term" value="F:Delta24-sterol reductase activity"/>
    <property type="evidence" value="ECO:0007669"/>
    <property type="project" value="UniProtKB-EC"/>
</dbReference>
<comment type="subcellular location">
    <subcellularLocation>
        <location evidence="1">Membrane</location>
        <topology evidence="1">Single-pass membrane protein</topology>
    </subcellularLocation>
</comment>
<dbReference type="EC" id="1.3.1.72" evidence="2"/>
<dbReference type="PROSITE" id="PS51387">
    <property type="entry name" value="FAD_PCMH"/>
    <property type="match status" value="1"/>
</dbReference>
<dbReference type="InterPro" id="IPR036318">
    <property type="entry name" value="FAD-bd_PCMH-like_sf"/>
</dbReference>
<evidence type="ECO:0000256" key="2">
    <source>
        <dbReference type="ARBA" id="ARBA00012405"/>
    </source>
</evidence>
<evidence type="ECO:0000256" key="4">
    <source>
        <dbReference type="ARBA" id="ARBA00022989"/>
    </source>
</evidence>
<dbReference type="SUPFAM" id="SSF56176">
    <property type="entry name" value="FAD-binding/transporter-associated domain-like"/>
    <property type="match status" value="1"/>
</dbReference>
<dbReference type="PANTHER" id="PTHR10801:SF0">
    <property type="entry name" value="DELTA(24)-STEROL REDUCTASE"/>
    <property type="match status" value="1"/>
</dbReference>
<dbReference type="GO" id="GO:0016020">
    <property type="term" value="C:membrane"/>
    <property type="evidence" value="ECO:0007669"/>
    <property type="project" value="UniProtKB-SubCell"/>
</dbReference>
<dbReference type="GO" id="GO:0008202">
    <property type="term" value="P:steroid metabolic process"/>
    <property type="evidence" value="ECO:0007669"/>
    <property type="project" value="TreeGrafter"/>
</dbReference>
<keyword evidence="4" id="KW-1133">Transmembrane helix</keyword>
<feature type="domain" description="FAD-binding PCMH-type" evidence="7">
    <location>
        <begin position="3"/>
        <end position="169"/>
    </location>
</feature>
<reference evidence="8" key="1">
    <citation type="submission" date="2022-12" db="EMBL/GenBank/DDBJ databases">
        <authorList>
            <person name="Petersen C."/>
        </authorList>
    </citation>
    <scope>NUCLEOTIDE SEQUENCE</scope>
    <source>
        <strain evidence="8">IBT 29677</strain>
    </source>
</reference>
<evidence type="ECO:0000259" key="7">
    <source>
        <dbReference type="PROSITE" id="PS51387"/>
    </source>
</evidence>
<keyword evidence="3" id="KW-0812">Transmembrane</keyword>
<gene>
    <name evidence="8" type="ORF">N7509_005914</name>
</gene>
<comment type="caution">
    <text evidence="8">The sequence shown here is derived from an EMBL/GenBank/DDBJ whole genome shotgun (WGS) entry which is preliminary data.</text>
</comment>
<dbReference type="InterPro" id="IPR006094">
    <property type="entry name" value="Oxid_FAD_bind_N"/>
</dbReference>
<dbReference type="InterPro" id="IPR016169">
    <property type="entry name" value="FAD-bd_PCMH_sub2"/>
</dbReference>
<evidence type="ECO:0000256" key="3">
    <source>
        <dbReference type="ARBA" id="ARBA00022692"/>
    </source>
</evidence>
<evidence type="ECO:0000256" key="6">
    <source>
        <dbReference type="ARBA" id="ARBA00023136"/>
    </source>
</evidence>
<dbReference type="Proteomes" id="UP001147747">
    <property type="component" value="Unassembled WGS sequence"/>
</dbReference>
<dbReference type="GO" id="GO:0071949">
    <property type="term" value="F:FAD binding"/>
    <property type="evidence" value="ECO:0007669"/>
    <property type="project" value="InterPro"/>
</dbReference>
<dbReference type="RefSeq" id="XP_056489853.1">
    <property type="nucleotide sequence ID" value="XM_056630551.1"/>
</dbReference>
<dbReference type="GO" id="GO:0000246">
    <property type="term" value="F:Delta24(24-1) sterol reductase activity"/>
    <property type="evidence" value="ECO:0007669"/>
    <property type="project" value="TreeGrafter"/>
</dbReference>
<evidence type="ECO:0000313" key="8">
    <source>
        <dbReference type="EMBL" id="KAJ5397801.1"/>
    </source>
</evidence>